<protein>
    <submittedName>
        <fullName evidence="4">NAD(P)H-dependent oxidoreductase</fullName>
        <ecNumber evidence="4">1.-.-.-</ecNumber>
        <ecNumber evidence="4">1.6.99.-</ecNumber>
    </submittedName>
</protein>
<dbReference type="Proteomes" id="UP001589750">
    <property type="component" value="Unassembled WGS sequence"/>
</dbReference>
<dbReference type="InterPro" id="IPR003680">
    <property type="entry name" value="Flavodoxin_fold"/>
</dbReference>
<dbReference type="InterPro" id="IPR029039">
    <property type="entry name" value="Flavoprotein-like_sf"/>
</dbReference>
<name>A0ABV5KI91_9ACTN</name>
<dbReference type="EC" id="1.-.-.-" evidence="4"/>
<dbReference type="RefSeq" id="WP_140009100.1">
    <property type="nucleotide sequence ID" value="NZ_JBHMDG010000034.1"/>
</dbReference>
<evidence type="ECO:0000256" key="2">
    <source>
        <dbReference type="ARBA" id="ARBA00023002"/>
    </source>
</evidence>
<feature type="domain" description="Flavodoxin-like fold" evidence="3">
    <location>
        <begin position="12"/>
        <end position="218"/>
    </location>
</feature>
<evidence type="ECO:0000313" key="4">
    <source>
        <dbReference type="EMBL" id="MFB9315600.1"/>
    </source>
</evidence>
<dbReference type="Pfam" id="PF02525">
    <property type="entry name" value="Flavodoxin_2"/>
    <property type="match status" value="1"/>
</dbReference>
<proteinExistence type="inferred from homology"/>
<dbReference type="PANTHER" id="PTHR10204">
    <property type="entry name" value="NAD P H OXIDOREDUCTASE-RELATED"/>
    <property type="match status" value="1"/>
</dbReference>
<dbReference type="SUPFAM" id="SSF52218">
    <property type="entry name" value="Flavoproteins"/>
    <property type="match status" value="1"/>
</dbReference>
<sequence>MSITSPQGPVRRALIVHAHPEPDSFSSAQAAAAADQLRAQGVDLRLVDLHAEGWDPVLAREQFLDGPGYFKPQAEQLHAAAGGTLADPVRTQLDQLQEADLLVLSFPLWWFSMPAIMKGWVDRVFVMGATFGGEHGIFADGGMRHKKAMLLLTTGGSSASFAPGATDGYGDLDTFLFHIHRGMLEFVGYDVLPPVVTYGPARLTEAGRAAAIDRVRAQVAATVGA</sequence>
<comment type="caution">
    <text evidence="4">The sequence shown here is derived from an EMBL/GenBank/DDBJ whole genome shotgun (WGS) entry which is preliminary data.</text>
</comment>
<dbReference type="EC" id="1.6.99.-" evidence="4"/>
<dbReference type="PANTHER" id="PTHR10204:SF34">
    <property type="entry name" value="NAD(P)H DEHYDROGENASE [QUINONE] 1 ISOFORM 1"/>
    <property type="match status" value="1"/>
</dbReference>
<accession>A0ABV5KI91</accession>
<dbReference type="Gene3D" id="3.40.50.360">
    <property type="match status" value="1"/>
</dbReference>
<evidence type="ECO:0000259" key="3">
    <source>
        <dbReference type="Pfam" id="PF02525"/>
    </source>
</evidence>
<organism evidence="4 5">
    <name type="scientific">Nocardioides plantarum</name>
    <dbReference type="NCBI Taxonomy" id="29299"/>
    <lineage>
        <taxon>Bacteria</taxon>
        <taxon>Bacillati</taxon>
        <taxon>Actinomycetota</taxon>
        <taxon>Actinomycetes</taxon>
        <taxon>Propionibacteriales</taxon>
        <taxon>Nocardioidaceae</taxon>
        <taxon>Nocardioides</taxon>
    </lineage>
</organism>
<reference evidence="4 5" key="1">
    <citation type="submission" date="2024-09" db="EMBL/GenBank/DDBJ databases">
        <authorList>
            <person name="Sun Q."/>
            <person name="Mori K."/>
        </authorList>
    </citation>
    <scope>NUCLEOTIDE SEQUENCE [LARGE SCALE GENOMIC DNA]</scope>
    <source>
        <strain evidence="4 5">JCM 9626</strain>
    </source>
</reference>
<dbReference type="InterPro" id="IPR051545">
    <property type="entry name" value="NAD(P)H_dehydrogenase_qn"/>
</dbReference>
<evidence type="ECO:0000313" key="5">
    <source>
        <dbReference type="Proteomes" id="UP001589750"/>
    </source>
</evidence>
<dbReference type="EMBL" id="JBHMDG010000034">
    <property type="protein sequence ID" value="MFB9315600.1"/>
    <property type="molecule type" value="Genomic_DNA"/>
</dbReference>
<evidence type="ECO:0000256" key="1">
    <source>
        <dbReference type="ARBA" id="ARBA00006252"/>
    </source>
</evidence>
<gene>
    <name evidence="4" type="ORF">ACFFRI_21330</name>
</gene>
<comment type="similarity">
    <text evidence="1">Belongs to the NAD(P)H dehydrogenase (quinone) family.</text>
</comment>
<keyword evidence="2 4" id="KW-0560">Oxidoreductase</keyword>
<dbReference type="GO" id="GO:0016491">
    <property type="term" value="F:oxidoreductase activity"/>
    <property type="evidence" value="ECO:0007669"/>
    <property type="project" value="UniProtKB-KW"/>
</dbReference>
<keyword evidence="5" id="KW-1185">Reference proteome</keyword>